<keyword evidence="5 9" id="KW-0627">Porphyrin biosynthesis</keyword>
<accession>A0A6N9QVH5</accession>
<dbReference type="GO" id="GO:0004852">
    <property type="term" value="F:uroporphyrinogen-III synthase activity"/>
    <property type="evidence" value="ECO:0007669"/>
    <property type="project" value="UniProtKB-UniRule"/>
</dbReference>
<dbReference type="GO" id="GO:0006782">
    <property type="term" value="P:protoporphyrinogen IX biosynthetic process"/>
    <property type="evidence" value="ECO:0007669"/>
    <property type="project" value="UniProtKB-UniRule"/>
</dbReference>
<evidence type="ECO:0000259" key="11">
    <source>
        <dbReference type="Pfam" id="PF02602"/>
    </source>
</evidence>
<evidence type="ECO:0000256" key="7">
    <source>
        <dbReference type="ARBA" id="ARBA00040167"/>
    </source>
</evidence>
<feature type="domain" description="Tetrapyrrole biosynthesis uroporphyrinogen III synthase" evidence="11">
    <location>
        <begin position="17"/>
        <end position="283"/>
    </location>
</feature>
<evidence type="ECO:0000256" key="1">
    <source>
        <dbReference type="ARBA" id="ARBA00004772"/>
    </source>
</evidence>
<keyword evidence="4 9" id="KW-0456">Lyase</keyword>
<comment type="similarity">
    <text evidence="2 9">Belongs to the uroporphyrinogen-III synthase family.</text>
</comment>
<dbReference type="Proteomes" id="UP000471026">
    <property type="component" value="Unassembled WGS sequence"/>
</dbReference>
<comment type="catalytic activity">
    <reaction evidence="8 9">
        <text>hydroxymethylbilane = uroporphyrinogen III + H2O</text>
        <dbReference type="Rhea" id="RHEA:18965"/>
        <dbReference type="ChEBI" id="CHEBI:15377"/>
        <dbReference type="ChEBI" id="CHEBI:57308"/>
        <dbReference type="ChEBI" id="CHEBI:57845"/>
        <dbReference type="EC" id="4.2.1.75"/>
    </reaction>
</comment>
<evidence type="ECO:0000256" key="4">
    <source>
        <dbReference type="ARBA" id="ARBA00023239"/>
    </source>
</evidence>
<dbReference type="SUPFAM" id="SSF69618">
    <property type="entry name" value="HemD-like"/>
    <property type="match status" value="1"/>
</dbReference>
<gene>
    <name evidence="12" type="ORF">GKZ75_02825</name>
</gene>
<dbReference type="UniPathway" id="UPA00251">
    <property type="reaction ID" value="UER00320"/>
</dbReference>
<dbReference type="Pfam" id="PF02602">
    <property type="entry name" value="HEM4"/>
    <property type="match status" value="1"/>
</dbReference>
<dbReference type="CDD" id="cd06578">
    <property type="entry name" value="HemD"/>
    <property type="match status" value="1"/>
</dbReference>
<evidence type="ECO:0000256" key="3">
    <source>
        <dbReference type="ARBA" id="ARBA00013109"/>
    </source>
</evidence>
<dbReference type="PANTHER" id="PTHR38042">
    <property type="entry name" value="UROPORPHYRINOGEN-III SYNTHASE, CHLOROPLASTIC"/>
    <property type="match status" value="1"/>
</dbReference>
<feature type="compositionally biased region" description="Low complexity" evidence="10">
    <location>
        <begin position="319"/>
        <end position="333"/>
    </location>
</feature>
<dbReference type="GO" id="GO:0006780">
    <property type="term" value="P:uroporphyrinogen III biosynthetic process"/>
    <property type="evidence" value="ECO:0007669"/>
    <property type="project" value="UniProtKB-UniRule"/>
</dbReference>
<evidence type="ECO:0000313" key="13">
    <source>
        <dbReference type="Proteomes" id="UP000471026"/>
    </source>
</evidence>
<dbReference type="InterPro" id="IPR039793">
    <property type="entry name" value="UROS/Hem4"/>
</dbReference>
<dbReference type="RefSeq" id="WP_162228704.1">
    <property type="nucleotide sequence ID" value="NZ_WMHZ01000003.1"/>
</dbReference>
<evidence type="ECO:0000313" key="12">
    <source>
        <dbReference type="EMBL" id="NDO77196.1"/>
    </source>
</evidence>
<comment type="pathway">
    <text evidence="1 9">Porphyrin-containing compound metabolism; protoporphyrin-IX biosynthesis; coproporphyrinogen-III from 5-aminolevulinate: step 3/4.</text>
</comment>
<name>A0A6N9QVH5_9MICC</name>
<protein>
    <recommendedName>
        <fullName evidence="7 9">Uroporphyrinogen-III synthase</fullName>
        <ecNumber evidence="3 9">4.2.1.75</ecNumber>
    </recommendedName>
</protein>
<dbReference type="InterPro" id="IPR003754">
    <property type="entry name" value="4pyrrol_synth_uPrphyn_synth"/>
</dbReference>
<reference evidence="12 13" key="1">
    <citation type="submission" date="2019-11" db="EMBL/GenBank/DDBJ databases">
        <title>Draft genome sequence of Kocuria indica DP-K7, a methyl red degrading Actinobacterium.</title>
        <authorList>
            <person name="Kumaran S."/>
            <person name="Tischler D."/>
            <person name="Ngo A.C.R."/>
            <person name="Schultes F."/>
        </authorList>
    </citation>
    <scope>NUCLEOTIDE SEQUENCE [LARGE SCALE GENOMIC DNA]</scope>
    <source>
        <strain evidence="12 13">DP-K7</strain>
    </source>
</reference>
<sequence>MTAARVLITRDPASASALAALLRERGYEPCASPLLEAQLPSDVEPLRELLAEATGPSGPTWLCVTSATTVAALAAVAPTPQWGAALDAARRPSALRDPEDGGPALRVAAVGEATVRALGEYGVGVDFVPARVSSAAGMLQEWPEDHPDASGTTVRALVPVSALASDTLVSGLRERGYDVVRVTAYDTVPAPADRPLRAPAASNTYDSDGPEELGADAARAACASGELAAVVVTASSRADALLEGVTPASTTAWIAIGEPTARALRARGIDPVTAAHPTPAALADAVSRTLGGPETSAPERDDHAEPATTAPTPTPPATTSPATTRPAATQRFR</sequence>
<proteinExistence type="inferred from homology"/>
<dbReference type="PANTHER" id="PTHR38042:SF1">
    <property type="entry name" value="UROPORPHYRINOGEN-III SYNTHASE, CHLOROPLASTIC"/>
    <property type="match status" value="1"/>
</dbReference>
<feature type="region of interest" description="Disordered" evidence="10">
    <location>
        <begin position="193"/>
        <end position="212"/>
    </location>
</feature>
<evidence type="ECO:0000256" key="2">
    <source>
        <dbReference type="ARBA" id="ARBA00008133"/>
    </source>
</evidence>
<comment type="caution">
    <text evidence="12">The sequence shown here is derived from an EMBL/GenBank/DDBJ whole genome shotgun (WGS) entry which is preliminary data.</text>
</comment>
<dbReference type="AlphaFoldDB" id="A0A6N9QVH5"/>
<evidence type="ECO:0000256" key="6">
    <source>
        <dbReference type="ARBA" id="ARBA00037589"/>
    </source>
</evidence>
<evidence type="ECO:0000256" key="5">
    <source>
        <dbReference type="ARBA" id="ARBA00023244"/>
    </source>
</evidence>
<feature type="region of interest" description="Disordered" evidence="10">
    <location>
        <begin position="287"/>
        <end position="333"/>
    </location>
</feature>
<organism evidence="12 13">
    <name type="scientific">Kocuria marina subsp. indica</name>
    <dbReference type="NCBI Taxonomy" id="1049583"/>
    <lineage>
        <taxon>Bacteria</taxon>
        <taxon>Bacillati</taxon>
        <taxon>Actinomycetota</taxon>
        <taxon>Actinomycetes</taxon>
        <taxon>Micrococcales</taxon>
        <taxon>Micrococcaceae</taxon>
        <taxon>Kocuria</taxon>
    </lineage>
</organism>
<dbReference type="EC" id="4.2.1.75" evidence="3 9"/>
<dbReference type="Gene3D" id="3.40.50.10090">
    <property type="match status" value="2"/>
</dbReference>
<evidence type="ECO:0000256" key="10">
    <source>
        <dbReference type="SAM" id="MobiDB-lite"/>
    </source>
</evidence>
<dbReference type="EMBL" id="WMHZ01000003">
    <property type="protein sequence ID" value="NDO77196.1"/>
    <property type="molecule type" value="Genomic_DNA"/>
</dbReference>
<evidence type="ECO:0000256" key="9">
    <source>
        <dbReference type="RuleBase" id="RU366031"/>
    </source>
</evidence>
<comment type="function">
    <text evidence="6 9">Catalyzes cyclization of the linear tetrapyrrole, hydroxymethylbilane, to the macrocyclic uroporphyrinogen III.</text>
</comment>
<dbReference type="InterPro" id="IPR036108">
    <property type="entry name" value="4pyrrol_syn_uPrphyn_synt_sf"/>
</dbReference>
<evidence type="ECO:0000256" key="8">
    <source>
        <dbReference type="ARBA" id="ARBA00048617"/>
    </source>
</evidence>